<feature type="transmembrane region" description="Helical" evidence="2">
    <location>
        <begin position="31"/>
        <end position="51"/>
    </location>
</feature>
<feature type="compositionally biased region" description="Basic and acidic residues" evidence="1">
    <location>
        <begin position="1"/>
        <end position="16"/>
    </location>
</feature>
<evidence type="ECO:0000256" key="2">
    <source>
        <dbReference type="SAM" id="Phobius"/>
    </source>
</evidence>
<accession>A0A6S6PAJ9</accession>
<dbReference type="Pfam" id="PF14155">
    <property type="entry name" value="DUF4307"/>
    <property type="match status" value="1"/>
</dbReference>
<sequence length="150" mass="16150">MTPTDGHPKQMIERPAARYGRQRVTRRTRRLVIAALGVLVVAVGLIVAYVGSQRFGSQPVEGELGAYRLIDDQTVEVTVSVSRQDPSRPAVCIVRARSIDGSETGRREILVPPSDQSTVQVTAPVKASQPPVVGDVYGCGFDVPPYLVAP</sequence>
<evidence type="ECO:0000313" key="4">
    <source>
        <dbReference type="Proteomes" id="UP000515734"/>
    </source>
</evidence>
<name>A0A6S6PAJ9_9MYCO</name>
<proteinExistence type="predicted"/>
<keyword evidence="2" id="KW-1133">Transmembrane helix</keyword>
<gene>
    <name evidence="3" type="ORF">NIIDNTM18_40090</name>
</gene>
<feature type="region of interest" description="Disordered" evidence="1">
    <location>
        <begin position="1"/>
        <end position="20"/>
    </location>
</feature>
<protein>
    <submittedName>
        <fullName evidence="3">Membrane protein</fullName>
    </submittedName>
</protein>
<organism evidence="3 4">
    <name type="scientific">Mycolicibacterium litorale</name>
    <dbReference type="NCBI Taxonomy" id="758802"/>
    <lineage>
        <taxon>Bacteria</taxon>
        <taxon>Bacillati</taxon>
        <taxon>Actinomycetota</taxon>
        <taxon>Actinomycetes</taxon>
        <taxon>Mycobacteriales</taxon>
        <taxon>Mycobacteriaceae</taxon>
        <taxon>Mycolicibacterium</taxon>
    </lineage>
</organism>
<keyword evidence="2" id="KW-0812">Transmembrane</keyword>
<evidence type="ECO:0000256" key="1">
    <source>
        <dbReference type="SAM" id="MobiDB-lite"/>
    </source>
</evidence>
<dbReference type="InterPro" id="IPR025443">
    <property type="entry name" value="DUF4307"/>
</dbReference>
<dbReference type="AlphaFoldDB" id="A0A6S6PAJ9"/>
<reference evidence="3 4" key="1">
    <citation type="submission" date="2020-07" db="EMBL/GenBank/DDBJ databases">
        <title>Complete genome sequence of Mycolicibacterium litorale like strain isolated from cardiac implantable electronic device infection.</title>
        <authorList>
            <person name="Fukano H."/>
            <person name="Miyama H."/>
            <person name="Hoshino Y."/>
        </authorList>
    </citation>
    <scope>NUCLEOTIDE SEQUENCE [LARGE SCALE GENOMIC DNA]</scope>
    <source>
        <strain evidence="3 4">NIIDNTM18</strain>
    </source>
</reference>
<keyword evidence="2" id="KW-0472">Membrane</keyword>
<evidence type="ECO:0000313" key="3">
    <source>
        <dbReference type="EMBL" id="BCI54731.1"/>
    </source>
</evidence>
<dbReference type="EMBL" id="AP023287">
    <property type="protein sequence ID" value="BCI54731.1"/>
    <property type="molecule type" value="Genomic_DNA"/>
</dbReference>
<dbReference type="Proteomes" id="UP000515734">
    <property type="component" value="Chromosome"/>
</dbReference>